<dbReference type="RefSeq" id="WP_157705202.1">
    <property type="nucleotide sequence ID" value="NZ_CP034347.1"/>
</dbReference>
<geneLocation type="plasmid" evidence="2">
    <name>pmme07001</name>
</geneLocation>
<proteinExistence type="predicted"/>
<evidence type="ECO:0000313" key="1">
    <source>
        <dbReference type="EMBL" id="QGX96765.1"/>
    </source>
</evidence>
<sequence>MAKIKEPGIAELEAALQDRYREIGMLTKYLAETQDALAEERAAHAQTREALEIAELASRSYHEVIQSTSWRMTAPLRAIMSRLKH</sequence>
<dbReference type="OrthoDB" id="9816424at2"/>
<reference evidence="1 2" key="1">
    <citation type="submission" date="2018-12" db="EMBL/GenBank/DDBJ databases">
        <title>Complete genome sequence of Roseovarius sp. MME-070.</title>
        <authorList>
            <person name="Nam Y.-D."/>
            <person name="Kang J."/>
            <person name="Chung W.-H."/>
            <person name="Park Y.S."/>
        </authorList>
    </citation>
    <scope>NUCLEOTIDE SEQUENCE [LARGE SCALE GENOMIC DNA]</scope>
    <source>
        <strain evidence="1 2">MME-070</strain>
        <plasmid evidence="2">pmme07001</plasmid>
    </source>
</reference>
<dbReference type="AlphaFoldDB" id="A0A6I6IJI4"/>
<keyword evidence="2" id="KW-1185">Reference proteome</keyword>
<dbReference type="Proteomes" id="UP000428330">
    <property type="component" value="Plasmid pMME07001"/>
</dbReference>
<name>A0A6I6IJI4_9RHOB</name>
<gene>
    <name evidence="1" type="ORF">EI983_00145</name>
</gene>
<dbReference type="KEGG" id="rom:EI983_00145"/>
<evidence type="ECO:0000313" key="2">
    <source>
        <dbReference type="Proteomes" id="UP000428330"/>
    </source>
</evidence>
<organism evidence="1 2">
    <name type="scientific">Roseovarius faecimaris</name>
    <dbReference type="NCBI Taxonomy" id="2494550"/>
    <lineage>
        <taxon>Bacteria</taxon>
        <taxon>Pseudomonadati</taxon>
        <taxon>Pseudomonadota</taxon>
        <taxon>Alphaproteobacteria</taxon>
        <taxon>Rhodobacterales</taxon>
        <taxon>Roseobacteraceae</taxon>
        <taxon>Roseovarius</taxon>
    </lineage>
</organism>
<protein>
    <submittedName>
        <fullName evidence="1">Uncharacterized protein</fullName>
    </submittedName>
</protein>
<dbReference type="EMBL" id="CP034347">
    <property type="protein sequence ID" value="QGX96765.1"/>
    <property type="molecule type" value="Genomic_DNA"/>
</dbReference>
<keyword evidence="1" id="KW-0614">Plasmid</keyword>
<accession>A0A6I6IJI4</accession>